<dbReference type="GO" id="GO:0016706">
    <property type="term" value="F:2-oxoglutarate-dependent dioxygenase activity"/>
    <property type="evidence" value="ECO:0007669"/>
    <property type="project" value="TreeGrafter"/>
</dbReference>
<evidence type="ECO:0000259" key="4">
    <source>
        <dbReference type="PROSITE" id="PS51184"/>
    </source>
</evidence>
<dbReference type="InterPro" id="IPR003347">
    <property type="entry name" value="JmjC_dom"/>
</dbReference>
<dbReference type="Pfam" id="PF02373">
    <property type="entry name" value="JmjC"/>
    <property type="match status" value="1"/>
</dbReference>
<comment type="catalytic activity">
    <reaction evidence="2">
        <text>L-lysyl-[protein] + 2-oxoglutarate + O2 = 4-hydroxy-L-lysyl-[protein] + succinate + CO2</text>
        <dbReference type="Rhea" id="RHEA:57156"/>
        <dbReference type="Rhea" id="RHEA-COMP:9752"/>
        <dbReference type="Rhea" id="RHEA-COMP:15084"/>
        <dbReference type="ChEBI" id="CHEBI:15379"/>
        <dbReference type="ChEBI" id="CHEBI:16526"/>
        <dbReference type="ChEBI" id="CHEBI:16810"/>
        <dbReference type="ChEBI" id="CHEBI:29969"/>
        <dbReference type="ChEBI" id="CHEBI:30031"/>
        <dbReference type="ChEBI" id="CHEBI:141495"/>
    </reaction>
</comment>
<dbReference type="SUPFAM" id="SSF51197">
    <property type="entry name" value="Clavaminate synthase-like"/>
    <property type="match status" value="1"/>
</dbReference>
<dbReference type="PANTHER" id="PTHR12480:SF6">
    <property type="entry name" value="2-OXOGLUTARATE AND IRON-DEPENDENT OXYGENASE JMJD4"/>
    <property type="match status" value="1"/>
</dbReference>
<dbReference type="Proteomes" id="UP000054359">
    <property type="component" value="Unassembled WGS sequence"/>
</dbReference>
<dbReference type="PROSITE" id="PS51184">
    <property type="entry name" value="JMJC"/>
    <property type="match status" value="1"/>
</dbReference>
<dbReference type="GO" id="GO:0005634">
    <property type="term" value="C:nucleus"/>
    <property type="evidence" value="ECO:0007669"/>
    <property type="project" value="TreeGrafter"/>
</dbReference>
<keyword evidence="6" id="KW-1185">Reference proteome</keyword>
<reference evidence="5 6" key="1">
    <citation type="submission" date="2013-11" db="EMBL/GenBank/DDBJ databases">
        <title>Genome sequencing of Stegodyphus mimosarum.</title>
        <authorList>
            <person name="Bechsgaard J."/>
        </authorList>
    </citation>
    <scope>NUCLEOTIDE SEQUENCE [LARGE SCALE GENOMIC DNA]</scope>
</reference>
<evidence type="ECO:0000256" key="1">
    <source>
        <dbReference type="ARBA" id="ARBA00038068"/>
    </source>
</evidence>
<organism evidence="5 6">
    <name type="scientific">Stegodyphus mimosarum</name>
    <name type="common">African social velvet spider</name>
    <dbReference type="NCBI Taxonomy" id="407821"/>
    <lineage>
        <taxon>Eukaryota</taxon>
        <taxon>Metazoa</taxon>
        <taxon>Ecdysozoa</taxon>
        <taxon>Arthropoda</taxon>
        <taxon>Chelicerata</taxon>
        <taxon>Arachnida</taxon>
        <taxon>Araneae</taxon>
        <taxon>Araneomorphae</taxon>
        <taxon>Entelegynae</taxon>
        <taxon>Eresoidea</taxon>
        <taxon>Eresidae</taxon>
        <taxon>Stegodyphus</taxon>
    </lineage>
</organism>
<dbReference type="GO" id="GO:0045905">
    <property type="term" value="P:positive regulation of translational termination"/>
    <property type="evidence" value="ECO:0007669"/>
    <property type="project" value="TreeGrafter"/>
</dbReference>
<name>A0A087TQ70_STEMI</name>
<evidence type="ECO:0000256" key="3">
    <source>
        <dbReference type="ARBA" id="ARBA00082904"/>
    </source>
</evidence>
<dbReference type="OrthoDB" id="203487at2759"/>
<dbReference type="AlphaFoldDB" id="A0A087TQ70"/>
<feature type="non-terminal residue" evidence="5">
    <location>
        <position position="201"/>
    </location>
</feature>
<dbReference type="OMA" id="DWHFNRD"/>
<dbReference type="SMART" id="SM00558">
    <property type="entry name" value="JmjC"/>
    <property type="match status" value="1"/>
</dbReference>
<evidence type="ECO:0000313" key="5">
    <source>
        <dbReference type="EMBL" id="KFM67259.1"/>
    </source>
</evidence>
<comment type="similarity">
    <text evidence="1">Belongs to the JMJD6 family.</text>
</comment>
<dbReference type="Gene3D" id="2.60.120.650">
    <property type="entry name" value="Cupin"/>
    <property type="match status" value="1"/>
</dbReference>
<protein>
    <recommendedName>
        <fullName evidence="3">Jumonji domain-containing protein 4</fullName>
    </recommendedName>
</protein>
<evidence type="ECO:0000256" key="2">
    <source>
        <dbReference type="ARBA" id="ARBA00047762"/>
    </source>
</evidence>
<evidence type="ECO:0000313" key="6">
    <source>
        <dbReference type="Proteomes" id="UP000054359"/>
    </source>
</evidence>
<dbReference type="PANTHER" id="PTHR12480">
    <property type="entry name" value="ARGININE DEMETHYLASE AND LYSYL-HYDROXYLASE JMJD"/>
    <property type="match status" value="1"/>
</dbReference>
<proteinExistence type="inferred from homology"/>
<sequence length="201" mass="24097">MIFKDYLLYWKKLKTEENNSSFLYLKDWHFNRDYPEYKAYSTPTYFSSDWLNEFCEHENDDYQFVYMGPKGTWTPLHADVFGSYSWSANVCGRKKWLLFPPGAEELLLDEKKKIPYSVNEKELHHLCIPHLSAVQETGEIIFVPSGWYHQVHNLEDTISINHNWFNGCNILHIWDCLHLAAIDVEKEISDCRIYDDWQEQW</sequence>
<dbReference type="GO" id="GO:0043565">
    <property type="term" value="F:sequence-specific DNA binding"/>
    <property type="evidence" value="ECO:0007669"/>
    <property type="project" value="TreeGrafter"/>
</dbReference>
<dbReference type="GO" id="GO:0005737">
    <property type="term" value="C:cytoplasm"/>
    <property type="evidence" value="ECO:0007669"/>
    <property type="project" value="TreeGrafter"/>
</dbReference>
<accession>A0A087TQ70</accession>
<dbReference type="EMBL" id="KK116272">
    <property type="protein sequence ID" value="KFM67259.1"/>
    <property type="molecule type" value="Genomic_DNA"/>
</dbReference>
<dbReference type="STRING" id="407821.A0A087TQ70"/>
<gene>
    <name evidence="5" type="ORF">X975_20920</name>
</gene>
<feature type="domain" description="JmjC" evidence="4">
    <location>
        <begin position="31"/>
        <end position="181"/>
    </location>
</feature>
<dbReference type="InterPro" id="IPR050910">
    <property type="entry name" value="JMJD6_ArgDemeth/LysHydrox"/>
</dbReference>